<dbReference type="SUPFAM" id="SSF53474">
    <property type="entry name" value="alpha/beta-Hydrolases"/>
    <property type="match status" value="1"/>
</dbReference>
<dbReference type="RefSeq" id="WP_178643410.1">
    <property type="nucleotide sequence ID" value="NZ_JBBMEJ010000007.1"/>
</dbReference>
<protein>
    <submittedName>
        <fullName evidence="1">DUF2974 domain-containing protein</fullName>
    </submittedName>
</protein>
<dbReference type="Proteomes" id="UP001473063">
    <property type="component" value="Unassembled WGS sequence"/>
</dbReference>
<dbReference type="InterPro" id="IPR024499">
    <property type="entry name" value="Mbeg1-like"/>
</dbReference>
<organism evidence="1 2">
    <name type="scientific">Blautia aquisgranensis</name>
    <dbReference type="NCBI Taxonomy" id="3133153"/>
    <lineage>
        <taxon>Bacteria</taxon>
        <taxon>Bacillati</taxon>
        <taxon>Bacillota</taxon>
        <taxon>Clostridia</taxon>
        <taxon>Lachnospirales</taxon>
        <taxon>Lachnospiraceae</taxon>
        <taxon>Blautia</taxon>
    </lineage>
</organism>
<dbReference type="Gene3D" id="3.40.50.1820">
    <property type="entry name" value="alpha/beta hydrolase"/>
    <property type="match status" value="1"/>
</dbReference>
<gene>
    <name evidence="1" type="ORF">WMO28_07615</name>
</gene>
<name>A0ABV1BF56_9FIRM</name>
<dbReference type="EMBL" id="JBBMEJ010000007">
    <property type="protein sequence ID" value="MEQ2370809.1"/>
    <property type="molecule type" value="Genomic_DNA"/>
</dbReference>
<dbReference type="InterPro" id="IPR029058">
    <property type="entry name" value="AB_hydrolase_fold"/>
</dbReference>
<dbReference type="Pfam" id="PF11187">
    <property type="entry name" value="Mbeg1-like"/>
    <property type="match status" value="1"/>
</dbReference>
<keyword evidence="2" id="KW-1185">Reference proteome</keyword>
<comment type="caution">
    <text evidence="1">The sequence shown here is derived from an EMBL/GenBank/DDBJ whole genome shotgun (WGS) entry which is preliminary data.</text>
</comment>
<reference evidence="1 2" key="1">
    <citation type="submission" date="2024-03" db="EMBL/GenBank/DDBJ databases">
        <title>Human intestinal bacterial collection.</title>
        <authorList>
            <person name="Pauvert C."/>
            <person name="Hitch T.C.A."/>
            <person name="Clavel T."/>
        </authorList>
    </citation>
    <scope>NUCLEOTIDE SEQUENCE [LARGE SCALE GENOMIC DNA]</scope>
    <source>
        <strain evidence="1 2">CLA-JM-H16</strain>
    </source>
</reference>
<evidence type="ECO:0000313" key="1">
    <source>
        <dbReference type="EMBL" id="MEQ2370809.1"/>
    </source>
</evidence>
<accession>A0ABV1BF56</accession>
<proteinExistence type="predicted"/>
<sequence>MGNILDYLDWRGDLAFSQSPFNEVDNLILACFSYLELDGIREIQDGNTLSIEELTEHFFEKSQEKEMKAEGTFLQNMPALLKKMAESERFRDCRVGGFVNEIMTDKTQQFAAVTVELTDGTTYISFRGTDDTITGWKEDFYLSNGTVPSHRKALEYLEKNGRYMQAMIRLGGHSKGGNLAMYAAMQCEEEIRSKLLAVYDNDGPGFSKDFFSEKRCEEILPKVTRIIPEASVIGMLLEHKKKPMIVSSTQKGILQHDAFTWEVMGKGFMRRDTLTRRAEASDRTLHKWIDNMNEKERDRLIQELFSVLEATGAKTISGIQEGGLKSLTAMIKQLDQMEPESKAMVQALIVGFFGSCLELLPLPELDKKRFLP</sequence>
<evidence type="ECO:0000313" key="2">
    <source>
        <dbReference type="Proteomes" id="UP001473063"/>
    </source>
</evidence>